<sequence>MFPEICLVRLPLLLQCRWKCMGSAHPPQSQRAPYGLLVLRVPQTPLLHRRQITPLWVVEHGRHVPYKLQIQSAPKWKLDLRSAQCRYVQGEVLHRESTEVEAPCTPHLLVRRPTHNFIGEFGRPANKA</sequence>
<organism evidence="1 2">
    <name type="scientific">Colocasia esculenta</name>
    <name type="common">Wild taro</name>
    <name type="synonym">Arum esculentum</name>
    <dbReference type="NCBI Taxonomy" id="4460"/>
    <lineage>
        <taxon>Eukaryota</taxon>
        <taxon>Viridiplantae</taxon>
        <taxon>Streptophyta</taxon>
        <taxon>Embryophyta</taxon>
        <taxon>Tracheophyta</taxon>
        <taxon>Spermatophyta</taxon>
        <taxon>Magnoliopsida</taxon>
        <taxon>Liliopsida</taxon>
        <taxon>Araceae</taxon>
        <taxon>Aroideae</taxon>
        <taxon>Colocasieae</taxon>
        <taxon>Colocasia</taxon>
    </lineage>
</organism>
<dbReference type="Proteomes" id="UP000652761">
    <property type="component" value="Unassembled WGS sequence"/>
</dbReference>
<proteinExistence type="predicted"/>
<protein>
    <submittedName>
        <fullName evidence="1">Uncharacterized protein</fullName>
    </submittedName>
</protein>
<dbReference type="EMBL" id="NMUH01002144">
    <property type="protein sequence ID" value="MQL98122.1"/>
    <property type="molecule type" value="Genomic_DNA"/>
</dbReference>
<gene>
    <name evidence="1" type="ORF">Taro_030818</name>
</gene>
<dbReference type="AlphaFoldDB" id="A0A843VHB2"/>
<keyword evidence="2" id="KW-1185">Reference proteome</keyword>
<accession>A0A843VHB2</accession>
<name>A0A843VHB2_COLES</name>
<evidence type="ECO:0000313" key="1">
    <source>
        <dbReference type="EMBL" id="MQL98122.1"/>
    </source>
</evidence>
<comment type="caution">
    <text evidence="1">The sequence shown here is derived from an EMBL/GenBank/DDBJ whole genome shotgun (WGS) entry which is preliminary data.</text>
</comment>
<reference evidence="1" key="1">
    <citation type="submission" date="2017-07" db="EMBL/GenBank/DDBJ databases">
        <title>Taro Niue Genome Assembly and Annotation.</title>
        <authorList>
            <person name="Atibalentja N."/>
            <person name="Keating K."/>
            <person name="Fields C.J."/>
        </authorList>
    </citation>
    <scope>NUCLEOTIDE SEQUENCE</scope>
    <source>
        <strain evidence="1">Niue_2</strain>
        <tissue evidence="1">Leaf</tissue>
    </source>
</reference>
<evidence type="ECO:0000313" key="2">
    <source>
        <dbReference type="Proteomes" id="UP000652761"/>
    </source>
</evidence>